<protein>
    <submittedName>
        <fullName evidence="2">2Fe-2S iron-sulfur cluster binding domain-containing protein</fullName>
    </submittedName>
</protein>
<dbReference type="AlphaFoldDB" id="A0A1P8UMJ4"/>
<dbReference type="Proteomes" id="UP000187059">
    <property type="component" value="Plasmid pPABY2"/>
</dbReference>
<name>A0A1P8UMJ4_9RHOB</name>
<keyword evidence="1" id="KW-0560">Oxidoreductase</keyword>
<keyword evidence="2" id="KW-0614">Plasmid</keyword>
<dbReference type="Gene3D" id="3.10.20.440">
    <property type="entry name" value="2Fe-2S iron-sulphur cluster binding domain, sarcosine oxidase, alpha subunit, N-terminal domain"/>
    <property type="match status" value="1"/>
</dbReference>
<evidence type="ECO:0000256" key="1">
    <source>
        <dbReference type="ARBA" id="ARBA00023002"/>
    </source>
</evidence>
<keyword evidence="3" id="KW-1185">Reference proteome</keyword>
<dbReference type="InterPro" id="IPR036010">
    <property type="entry name" value="2Fe-2S_ferredoxin-like_sf"/>
</dbReference>
<evidence type="ECO:0000313" key="2">
    <source>
        <dbReference type="EMBL" id="APZ50575.1"/>
    </source>
</evidence>
<dbReference type="GO" id="GO:0016491">
    <property type="term" value="F:oxidoreductase activity"/>
    <property type="evidence" value="ECO:0007669"/>
    <property type="project" value="UniProtKB-KW"/>
</dbReference>
<dbReference type="EMBL" id="CP015090">
    <property type="protein sequence ID" value="APZ50575.1"/>
    <property type="molecule type" value="Genomic_DNA"/>
</dbReference>
<sequence>MNSEFPFPAKSLPPPMYTRSEPVTTPVHFTFEGRPMQAQAGETVAAALLAGNVGAVRSTPVSGAARAPYCMMGACFECLVTIDGRPNRQACMTEIREGMAVTRQKGAA</sequence>
<proteinExistence type="predicted"/>
<dbReference type="KEGG" id="paby:Ga0080574_TMP241"/>
<dbReference type="GO" id="GO:0051536">
    <property type="term" value="F:iron-sulfur cluster binding"/>
    <property type="evidence" value="ECO:0007669"/>
    <property type="project" value="InterPro"/>
</dbReference>
<dbReference type="Pfam" id="PF13510">
    <property type="entry name" value="Fer2_4"/>
    <property type="match status" value="1"/>
</dbReference>
<geneLocation type="plasmid" evidence="3">
    <name>ppaby2</name>
</geneLocation>
<gene>
    <name evidence="2" type="ORF">Ga0080574_TMP241</name>
</gene>
<dbReference type="SUPFAM" id="SSF54292">
    <property type="entry name" value="2Fe-2S ferredoxin-like"/>
    <property type="match status" value="1"/>
</dbReference>
<dbReference type="InterPro" id="IPR042204">
    <property type="entry name" value="2Fe-2S-bd_N"/>
</dbReference>
<reference evidence="2 3" key="1">
    <citation type="submission" date="2016-04" db="EMBL/GenBank/DDBJ databases">
        <title>Deep-sea bacteria in the southern Pacific.</title>
        <authorList>
            <person name="Tang K."/>
        </authorList>
    </citation>
    <scope>NUCLEOTIDE SEQUENCE [LARGE SCALE GENOMIC DNA]</scope>
    <source>
        <strain evidence="2 3">JLT2014</strain>
        <plasmid evidence="3">ppaby2</plasmid>
    </source>
</reference>
<accession>A0A1P8UMJ4</accession>
<organism evidence="2 3">
    <name type="scientific">Salipiger abyssi</name>
    <dbReference type="NCBI Taxonomy" id="1250539"/>
    <lineage>
        <taxon>Bacteria</taxon>
        <taxon>Pseudomonadati</taxon>
        <taxon>Pseudomonadota</taxon>
        <taxon>Alphaproteobacteria</taxon>
        <taxon>Rhodobacterales</taxon>
        <taxon>Roseobacteraceae</taxon>
        <taxon>Salipiger</taxon>
    </lineage>
</organism>
<evidence type="ECO:0000313" key="3">
    <source>
        <dbReference type="Proteomes" id="UP000187059"/>
    </source>
</evidence>